<dbReference type="InterPro" id="IPR036412">
    <property type="entry name" value="HAD-like_sf"/>
</dbReference>
<dbReference type="GO" id="GO:0045332">
    <property type="term" value="P:phospholipid translocation"/>
    <property type="evidence" value="ECO:0007669"/>
    <property type="project" value="TreeGrafter"/>
</dbReference>
<feature type="non-terminal residue" evidence="5">
    <location>
        <position position="1"/>
    </location>
</feature>
<dbReference type="PANTHER" id="PTHR24092">
    <property type="entry name" value="PROBABLE PHOSPHOLIPID-TRANSPORTING ATPASE"/>
    <property type="match status" value="1"/>
</dbReference>
<evidence type="ECO:0000256" key="1">
    <source>
        <dbReference type="ARBA" id="ARBA00004370"/>
    </source>
</evidence>
<evidence type="ECO:0000256" key="3">
    <source>
        <dbReference type="ARBA" id="ARBA00022989"/>
    </source>
</evidence>
<evidence type="ECO:0000313" key="5">
    <source>
        <dbReference type="EMBL" id="PNJ19386.1"/>
    </source>
</evidence>
<dbReference type="GO" id="GO:0006890">
    <property type="term" value="P:retrograde vesicle-mediated transport, Golgi to endoplasmic reticulum"/>
    <property type="evidence" value="ECO:0007669"/>
    <property type="project" value="TreeGrafter"/>
</dbReference>
<dbReference type="Gene3D" id="3.40.50.1000">
    <property type="entry name" value="HAD superfamily/HAD-like"/>
    <property type="match status" value="1"/>
</dbReference>
<reference evidence="5" key="1">
    <citation type="submission" date="2017-12" db="EMBL/GenBank/DDBJ databases">
        <title>High-resolution comparative analysis of great ape genomes.</title>
        <authorList>
            <person name="Pollen A."/>
            <person name="Hastie A."/>
            <person name="Hormozdiari F."/>
            <person name="Dougherty M."/>
            <person name="Liu R."/>
            <person name="Chaisson M."/>
            <person name="Hoppe E."/>
            <person name="Hill C."/>
            <person name="Pang A."/>
            <person name="Hillier L."/>
            <person name="Baker C."/>
            <person name="Armstrong J."/>
            <person name="Shendure J."/>
            <person name="Paten B."/>
            <person name="Wilson R."/>
            <person name="Chao H."/>
            <person name="Schneider V."/>
            <person name="Ventura M."/>
            <person name="Kronenberg Z."/>
            <person name="Murali S."/>
            <person name="Gordon D."/>
            <person name="Cantsilieris S."/>
            <person name="Munson K."/>
            <person name="Nelson B."/>
            <person name="Raja A."/>
            <person name="Underwood J."/>
            <person name="Diekhans M."/>
            <person name="Fiddes I."/>
            <person name="Haussler D."/>
            <person name="Eichler E."/>
        </authorList>
    </citation>
    <scope>NUCLEOTIDE SEQUENCE [LARGE SCALE GENOMIC DNA]</scope>
    <source>
        <strain evidence="5">Susie</strain>
    </source>
</reference>
<feature type="non-terminal residue" evidence="5">
    <location>
        <position position="160"/>
    </location>
</feature>
<evidence type="ECO:0000256" key="2">
    <source>
        <dbReference type="ARBA" id="ARBA00022692"/>
    </source>
</evidence>
<dbReference type="EMBL" id="NDHI03003577">
    <property type="protein sequence ID" value="PNJ19386.1"/>
    <property type="molecule type" value="Genomic_DNA"/>
</dbReference>
<name>A0A2J8SF39_PONAB</name>
<dbReference type="GO" id="GO:0005886">
    <property type="term" value="C:plasma membrane"/>
    <property type="evidence" value="ECO:0007669"/>
    <property type="project" value="TreeGrafter"/>
</dbReference>
<dbReference type="InterPro" id="IPR023299">
    <property type="entry name" value="ATPase_P-typ_cyto_dom_N"/>
</dbReference>
<dbReference type="GO" id="GO:0000166">
    <property type="term" value="F:nucleotide binding"/>
    <property type="evidence" value="ECO:0007669"/>
    <property type="project" value="InterPro"/>
</dbReference>
<organism evidence="5">
    <name type="scientific">Pongo abelii</name>
    <name type="common">Sumatran orangutan</name>
    <name type="synonym">Pongo pygmaeus abelii</name>
    <dbReference type="NCBI Taxonomy" id="9601"/>
    <lineage>
        <taxon>Eukaryota</taxon>
        <taxon>Metazoa</taxon>
        <taxon>Chordata</taxon>
        <taxon>Craniata</taxon>
        <taxon>Vertebrata</taxon>
        <taxon>Euteleostomi</taxon>
        <taxon>Mammalia</taxon>
        <taxon>Eutheria</taxon>
        <taxon>Euarchontoglires</taxon>
        <taxon>Primates</taxon>
        <taxon>Haplorrhini</taxon>
        <taxon>Catarrhini</taxon>
        <taxon>Hominidae</taxon>
        <taxon>Pongo</taxon>
    </lineage>
</organism>
<dbReference type="GO" id="GO:0140326">
    <property type="term" value="F:ATPase-coupled intramembrane lipid transporter activity"/>
    <property type="evidence" value="ECO:0007669"/>
    <property type="project" value="TreeGrafter"/>
</dbReference>
<keyword evidence="2" id="KW-0812">Transmembrane</keyword>
<keyword evidence="4" id="KW-0472">Membrane</keyword>
<dbReference type="Gene3D" id="1.20.1110.10">
    <property type="entry name" value="Calcium-transporting ATPase, transmembrane domain"/>
    <property type="match status" value="1"/>
</dbReference>
<sequence>LRVNLDMGKIVYSWVIRRDSKIPGTVVRSSTIPEQLGRISYLLTDKTGTLTQNEMIFKRLHLGTVAYGLDSMDEVQSHIFSIYTQQSQDPPAQKGPTLTTKVRRTMSSRVHEAVKAIALCHNVTPVYESNGVTDQAEAEKQYEDSCRVYQASSPDEVNLG</sequence>
<protein>
    <submittedName>
        <fullName evidence="5">Uncharacterized protein</fullName>
    </submittedName>
</protein>
<dbReference type="InterPro" id="IPR018303">
    <property type="entry name" value="ATPase_P-typ_P_site"/>
</dbReference>
<proteinExistence type="predicted"/>
<accession>A0A2J8SF39</accession>
<dbReference type="GO" id="GO:0005768">
    <property type="term" value="C:endosome"/>
    <property type="evidence" value="ECO:0007669"/>
    <property type="project" value="TreeGrafter"/>
</dbReference>
<dbReference type="GO" id="GO:0005802">
    <property type="term" value="C:trans-Golgi network"/>
    <property type="evidence" value="ECO:0007669"/>
    <property type="project" value="TreeGrafter"/>
</dbReference>
<comment type="caution">
    <text evidence="5">The sequence shown here is derived from an EMBL/GenBank/DDBJ whole genome shotgun (WGS) entry which is preliminary data.</text>
</comment>
<comment type="subcellular location">
    <subcellularLocation>
        <location evidence="1">Membrane</location>
    </subcellularLocation>
</comment>
<dbReference type="PANTHER" id="PTHR24092:SF49">
    <property type="entry name" value="PHOSPHOLIPID-TRANSPORTING ATPASE IIA-RELATED"/>
    <property type="match status" value="1"/>
</dbReference>
<keyword evidence="3" id="KW-1133">Transmembrane helix</keyword>
<dbReference type="PROSITE" id="PS00154">
    <property type="entry name" value="ATPASE_E1_E2"/>
    <property type="match status" value="1"/>
</dbReference>
<evidence type="ECO:0000256" key="4">
    <source>
        <dbReference type="ARBA" id="ARBA00023136"/>
    </source>
</evidence>
<dbReference type="SUPFAM" id="SSF56784">
    <property type="entry name" value="HAD-like"/>
    <property type="match status" value="1"/>
</dbReference>
<gene>
    <name evidence="5" type="ORF">CR201_G0043642</name>
</gene>
<dbReference type="GO" id="GO:0006897">
    <property type="term" value="P:endocytosis"/>
    <property type="evidence" value="ECO:0007669"/>
    <property type="project" value="TreeGrafter"/>
</dbReference>
<dbReference type="InterPro" id="IPR023214">
    <property type="entry name" value="HAD_sf"/>
</dbReference>
<dbReference type="Gene3D" id="3.40.1110.10">
    <property type="entry name" value="Calcium-transporting ATPase, cytoplasmic domain N"/>
    <property type="match status" value="1"/>
</dbReference>
<dbReference type="AlphaFoldDB" id="A0A2J8SF39"/>